<dbReference type="RefSeq" id="XP_026274769.1">
    <property type="nucleotide sequence ID" value="XM_026418984.2"/>
</dbReference>
<comment type="subcellular location">
    <subcellularLocation>
        <location evidence="1">Membrane</location>
        <topology evidence="1">Multi-pass membrane protein</topology>
    </subcellularLocation>
</comment>
<keyword evidence="2 5" id="KW-0812">Transmembrane</keyword>
<dbReference type="InterPro" id="IPR008253">
    <property type="entry name" value="Marvel"/>
</dbReference>
<dbReference type="InterPro" id="IPR050578">
    <property type="entry name" value="MARVEL-CKLF_proteins"/>
</dbReference>
<dbReference type="PANTHER" id="PTHR22776:SF92">
    <property type="entry name" value="LD04844P"/>
    <property type="match status" value="1"/>
</dbReference>
<sequence>MPDDMSHSVTVTRTTTTTTTSAILLNTGYFKTYPGLLKLFELLIGAAIVGITAHYGSNYYHNYVTQSPEIFLCIVATTFMVGTACLLLSCILSISTASILPKTLFEVIFHSVATILYLAASINFLVEVNQMKKNYGYKYEPYLAAAILGLINTVLYLLSTFLAYRSYKGK</sequence>
<evidence type="ECO:0000256" key="1">
    <source>
        <dbReference type="ARBA" id="ARBA00004141"/>
    </source>
</evidence>
<dbReference type="Pfam" id="PF01284">
    <property type="entry name" value="MARVEL"/>
    <property type="match status" value="1"/>
</dbReference>
<evidence type="ECO:0000256" key="6">
    <source>
        <dbReference type="SAM" id="Phobius"/>
    </source>
</evidence>
<evidence type="ECO:0000259" key="7">
    <source>
        <dbReference type="PROSITE" id="PS51225"/>
    </source>
</evidence>
<dbReference type="GO" id="GO:0016020">
    <property type="term" value="C:membrane"/>
    <property type="evidence" value="ECO:0007669"/>
    <property type="project" value="UniProtKB-SubCell"/>
</dbReference>
<keyword evidence="4 5" id="KW-0472">Membrane</keyword>
<feature type="transmembrane region" description="Helical" evidence="6">
    <location>
        <begin position="142"/>
        <end position="164"/>
    </location>
</feature>
<accession>A0A6J1S0T1</accession>
<keyword evidence="8" id="KW-1185">Reference proteome</keyword>
<evidence type="ECO:0000256" key="2">
    <source>
        <dbReference type="ARBA" id="ARBA00022692"/>
    </source>
</evidence>
<evidence type="ECO:0000313" key="8">
    <source>
        <dbReference type="Proteomes" id="UP000504606"/>
    </source>
</evidence>
<evidence type="ECO:0000256" key="4">
    <source>
        <dbReference type="ARBA" id="ARBA00023136"/>
    </source>
</evidence>
<dbReference type="KEGG" id="foc:113203992"/>
<dbReference type="PANTHER" id="PTHR22776">
    <property type="entry name" value="MARVEL-CONTAINING POTENTIAL LIPID RAFT-ASSOCIATED PROTEIN"/>
    <property type="match status" value="1"/>
</dbReference>
<protein>
    <submittedName>
        <fullName evidence="9">Uncharacterized protein LOC113203992 isoform X1</fullName>
    </submittedName>
</protein>
<proteinExistence type="predicted"/>
<feature type="transmembrane region" description="Helical" evidence="6">
    <location>
        <begin position="39"/>
        <end position="57"/>
    </location>
</feature>
<keyword evidence="3 6" id="KW-1133">Transmembrane helix</keyword>
<feature type="domain" description="MARVEL" evidence="7">
    <location>
        <begin position="29"/>
        <end position="168"/>
    </location>
</feature>
<feature type="transmembrane region" description="Helical" evidence="6">
    <location>
        <begin position="69"/>
        <end position="92"/>
    </location>
</feature>
<name>A0A6J1S0T1_FRAOC</name>
<evidence type="ECO:0000256" key="3">
    <source>
        <dbReference type="ARBA" id="ARBA00022989"/>
    </source>
</evidence>
<dbReference type="GeneID" id="113203992"/>
<dbReference type="Proteomes" id="UP000504606">
    <property type="component" value="Unplaced"/>
</dbReference>
<reference evidence="9" key="1">
    <citation type="submission" date="2025-08" db="UniProtKB">
        <authorList>
            <consortium name="RefSeq"/>
        </authorList>
    </citation>
    <scope>IDENTIFICATION</scope>
    <source>
        <tissue evidence="9">Whole organism</tissue>
    </source>
</reference>
<gene>
    <name evidence="9" type="primary">LOC113203992</name>
</gene>
<dbReference type="OrthoDB" id="6481667at2759"/>
<evidence type="ECO:0000313" key="9">
    <source>
        <dbReference type="RefSeq" id="XP_026274769.1"/>
    </source>
</evidence>
<dbReference type="AlphaFoldDB" id="A0A6J1S0T1"/>
<feature type="transmembrane region" description="Helical" evidence="6">
    <location>
        <begin position="104"/>
        <end position="122"/>
    </location>
</feature>
<dbReference type="PROSITE" id="PS51225">
    <property type="entry name" value="MARVEL"/>
    <property type="match status" value="1"/>
</dbReference>
<evidence type="ECO:0000256" key="5">
    <source>
        <dbReference type="PROSITE-ProRule" id="PRU00581"/>
    </source>
</evidence>
<organism evidence="8 9">
    <name type="scientific">Frankliniella occidentalis</name>
    <name type="common">Western flower thrips</name>
    <name type="synonym">Euthrips occidentalis</name>
    <dbReference type="NCBI Taxonomy" id="133901"/>
    <lineage>
        <taxon>Eukaryota</taxon>
        <taxon>Metazoa</taxon>
        <taxon>Ecdysozoa</taxon>
        <taxon>Arthropoda</taxon>
        <taxon>Hexapoda</taxon>
        <taxon>Insecta</taxon>
        <taxon>Pterygota</taxon>
        <taxon>Neoptera</taxon>
        <taxon>Paraneoptera</taxon>
        <taxon>Thysanoptera</taxon>
        <taxon>Terebrantia</taxon>
        <taxon>Thripoidea</taxon>
        <taxon>Thripidae</taxon>
        <taxon>Frankliniella</taxon>
    </lineage>
</organism>